<feature type="compositionally biased region" description="Basic and acidic residues" evidence="10">
    <location>
        <begin position="1"/>
        <end position="17"/>
    </location>
</feature>
<evidence type="ECO:0000256" key="1">
    <source>
        <dbReference type="ARBA" id="ARBA00004772"/>
    </source>
</evidence>
<dbReference type="InterPro" id="IPR003754">
    <property type="entry name" value="4pyrrol_synth_uPrphyn_synth"/>
</dbReference>
<comment type="similarity">
    <text evidence="2 9">Belongs to the uroporphyrinogen-III synthase family.</text>
</comment>
<dbReference type="InterPro" id="IPR036108">
    <property type="entry name" value="4pyrrol_syn_uPrphyn_synt_sf"/>
</dbReference>
<reference evidence="12 13" key="1">
    <citation type="submission" date="2019-12" db="EMBL/GenBank/DDBJ databases">
        <title>Complete genome sequence of Algicella marina strain 9Alg 56(T) isolated from the red alga Tichocarpus crinitus.</title>
        <authorList>
            <person name="Kim S.-G."/>
            <person name="Nedashkovskaya O.I."/>
        </authorList>
    </citation>
    <scope>NUCLEOTIDE SEQUENCE [LARGE SCALE GENOMIC DNA]</scope>
    <source>
        <strain evidence="12 13">9Alg 56</strain>
    </source>
</reference>
<evidence type="ECO:0000313" key="12">
    <source>
        <dbReference type="EMBL" id="QHQ36899.1"/>
    </source>
</evidence>
<comment type="function">
    <text evidence="6 9">Catalyzes cyclization of the linear tetrapyrrole, hydroxymethylbilane, to the macrocyclic uroporphyrinogen III.</text>
</comment>
<dbReference type="KEGG" id="amaq:GO499_17770"/>
<protein>
    <recommendedName>
        <fullName evidence="7 9">Uroporphyrinogen-III synthase</fullName>
        <ecNumber evidence="3 9">4.2.1.75</ecNumber>
    </recommendedName>
</protein>
<dbReference type="EMBL" id="CP046620">
    <property type="protein sequence ID" value="QHQ36899.1"/>
    <property type="molecule type" value="Genomic_DNA"/>
</dbReference>
<dbReference type="AlphaFoldDB" id="A0A6P1T6K8"/>
<feature type="compositionally biased region" description="Polar residues" evidence="10">
    <location>
        <begin position="20"/>
        <end position="33"/>
    </location>
</feature>
<dbReference type="SUPFAM" id="SSF69618">
    <property type="entry name" value="HemD-like"/>
    <property type="match status" value="1"/>
</dbReference>
<comment type="pathway">
    <text evidence="1 9">Porphyrin-containing compound metabolism; protoporphyrin-IX biosynthesis; coproporphyrinogen-III from 5-aminolevulinate: step 3/4.</text>
</comment>
<dbReference type="PANTHER" id="PTHR38042:SF1">
    <property type="entry name" value="UROPORPHYRINOGEN-III SYNTHASE, CHLOROPLASTIC"/>
    <property type="match status" value="1"/>
</dbReference>
<evidence type="ECO:0000256" key="9">
    <source>
        <dbReference type="RuleBase" id="RU366031"/>
    </source>
</evidence>
<evidence type="ECO:0000256" key="2">
    <source>
        <dbReference type="ARBA" id="ARBA00008133"/>
    </source>
</evidence>
<evidence type="ECO:0000256" key="6">
    <source>
        <dbReference type="ARBA" id="ARBA00037589"/>
    </source>
</evidence>
<dbReference type="CDD" id="cd06578">
    <property type="entry name" value="HemD"/>
    <property type="match status" value="1"/>
</dbReference>
<proteinExistence type="inferred from homology"/>
<evidence type="ECO:0000259" key="11">
    <source>
        <dbReference type="Pfam" id="PF02602"/>
    </source>
</evidence>
<accession>A0A6P1T6K8</accession>
<evidence type="ECO:0000313" key="13">
    <source>
        <dbReference type="Proteomes" id="UP000464495"/>
    </source>
</evidence>
<sequence>MPKHSMQDGSRRSELRSFSRAGNTRTMDTQSRRQLLITRPEGDARRFSLALEHLRPREFECVFAPLLKIRFNKMALDFGASDVLVFTSRNGVRAYIENGGSREVPAICAGAATSALCEKYGLTAKFLGETAEAMLEGLLSEGDRSVRYCHLSGQYKTRDVAAELSAAGFKADSLTLYSQIAGKLPAKTLSALVDGSIDGVALFSPRSAEVFASEVKSIGLPDDFRMVCISENTAKPLMDCGGQLLVASEPSQEGVINAL</sequence>
<dbReference type="EC" id="4.2.1.75" evidence="3 9"/>
<keyword evidence="5 9" id="KW-0627">Porphyrin biosynthesis</keyword>
<keyword evidence="4 9" id="KW-0456">Lyase</keyword>
<evidence type="ECO:0000256" key="10">
    <source>
        <dbReference type="SAM" id="MobiDB-lite"/>
    </source>
</evidence>
<feature type="domain" description="Tetrapyrrole biosynthesis uroporphyrinogen III synthase" evidence="11">
    <location>
        <begin position="52"/>
        <end position="256"/>
    </location>
</feature>
<evidence type="ECO:0000256" key="4">
    <source>
        <dbReference type="ARBA" id="ARBA00023239"/>
    </source>
</evidence>
<dbReference type="GO" id="GO:0004852">
    <property type="term" value="F:uroporphyrinogen-III synthase activity"/>
    <property type="evidence" value="ECO:0007669"/>
    <property type="project" value="UniProtKB-UniRule"/>
</dbReference>
<name>A0A6P1T6K8_9RHOB</name>
<dbReference type="GO" id="GO:0006780">
    <property type="term" value="P:uroporphyrinogen III biosynthetic process"/>
    <property type="evidence" value="ECO:0007669"/>
    <property type="project" value="UniProtKB-UniRule"/>
</dbReference>
<organism evidence="12 13">
    <name type="scientific">Algicella marina</name>
    <dbReference type="NCBI Taxonomy" id="2683284"/>
    <lineage>
        <taxon>Bacteria</taxon>
        <taxon>Pseudomonadati</taxon>
        <taxon>Pseudomonadota</taxon>
        <taxon>Alphaproteobacteria</taxon>
        <taxon>Rhodobacterales</taxon>
        <taxon>Paracoccaceae</taxon>
        <taxon>Algicella</taxon>
    </lineage>
</organism>
<feature type="region of interest" description="Disordered" evidence="10">
    <location>
        <begin position="1"/>
        <end position="35"/>
    </location>
</feature>
<dbReference type="GO" id="GO:0006782">
    <property type="term" value="P:protoporphyrinogen IX biosynthetic process"/>
    <property type="evidence" value="ECO:0007669"/>
    <property type="project" value="UniProtKB-UniRule"/>
</dbReference>
<evidence type="ECO:0000256" key="8">
    <source>
        <dbReference type="ARBA" id="ARBA00048617"/>
    </source>
</evidence>
<evidence type="ECO:0000256" key="7">
    <source>
        <dbReference type="ARBA" id="ARBA00040167"/>
    </source>
</evidence>
<dbReference type="PANTHER" id="PTHR38042">
    <property type="entry name" value="UROPORPHYRINOGEN-III SYNTHASE, CHLOROPLASTIC"/>
    <property type="match status" value="1"/>
</dbReference>
<comment type="catalytic activity">
    <reaction evidence="8 9">
        <text>hydroxymethylbilane = uroporphyrinogen III + H2O</text>
        <dbReference type="Rhea" id="RHEA:18965"/>
        <dbReference type="ChEBI" id="CHEBI:15377"/>
        <dbReference type="ChEBI" id="CHEBI:57308"/>
        <dbReference type="ChEBI" id="CHEBI:57845"/>
        <dbReference type="EC" id="4.2.1.75"/>
    </reaction>
</comment>
<dbReference type="Proteomes" id="UP000464495">
    <property type="component" value="Chromosome"/>
</dbReference>
<keyword evidence="13" id="KW-1185">Reference proteome</keyword>
<dbReference type="Pfam" id="PF02602">
    <property type="entry name" value="HEM4"/>
    <property type="match status" value="1"/>
</dbReference>
<dbReference type="InterPro" id="IPR039793">
    <property type="entry name" value="UROS/Hem4"/>
</dbReference>
<dbReference type="Gene3D" id="3.40.50.10090">
    <property type="match status" value="2"/>
</dbReference>
<evidence type="ECO:0000256" key="5">
    <source>
        <dbReference type="ARBA" id="ARBA00023244"/>
    </source>
</evidence>
<gene>
    <name evidence="12" type="ORF">GO499_17770</name>
</gene>
<evidence type="ECO:0000256" key="3">
    <source>
        <dbReference type="ARBA" id="ARBA00013109"/>
    </source>
</evidence>